<keyword evidence="2" id="KW-1185">Reference proteome</keyword>
<dbReference type="Proteomes" id="UP000198415">
    <property type="component" value="Unassembled WGS sequence"/>
</dbReference>
<organism evidence="1 2">
    <name type="scientific">Actinoplanes regularis</name>
    <dbReference type="NCBI Taxonomy" id="52697"/>
    <lineage>
        <taxon>Bacteria</taxon>
        <taxon>Bacillati</taxon>
        <taxon>Actinomycetota</taxon>
        <taxon>Actinomycetes</taxon>
        <taxon>Micromonosporales</taxon>
        <taxon>Micromonosporaceae</taxon>
        <taxon>Actinoplanes</taxon>
    </lineage>
</organism>
<reference evidence="1 2" key="1">
    <citation type="submission" date="2017-06" db="EMBL/GenBank/DDBJ databases">
        <authorList>
            <person name="Kim H.J."/>
            <person name="Triplett B.A."/>
        </authorList>
    </citation>
    <scope>NUCLEOTIDE SEQUENCE [LARGE SCALE GENOMIC DNA]</scope>
    <source>
        <strain evidence="1 2">DSM 43151</strain>
    </source>
</reference>
<sequence>MITFTDPMSGHSIMLLVPVMSWAMEAEDARRIVAIPLGQAIGIARVLESAVISLDRIGCRPQGTDDLGQSHQNVQREAGACRLATSRTSPRVCARS</sequence>
<dbReference type="EMBL" id="FZNR01000005">
    <property type="protein sequence ID" value="SNR73253.1"/>
    <property type="molecule type" value="Genomic_DNA"/>
</dbReference>
<evidence type="ECO:0000313" key="1">
    <source>
        <dbReference type="EMBL" id="SNR73253.1"/>
    </source>
</evidence>
<gene>
    <name evidence="1" type="ORF">SAMN06264365_10592</name>
</gene>
<protein>
    <submittedName>
        <fullName evidence="1">Uncharacterized protein</fullName>
    </submittedName>
</protein>
<evidence type="ECO:0000313" key="2">
    <source>
        <dbReference type="Proteomes" id="UP000198415"/>
    </source>
</evidence>
<name>A0A238YRM2_9ACTN</name>
<dbReference type="AlphaFoldDB" id="A0A238YRM2"/>
<accession>A0A238YRM2</accession>
<proteinExistence type="predicted"/>